<dbReference type="NCBIfam" id="TIGR01841">
    <property type="entry name" value="phasin"/>
    <property type="match status" value="1"/>
</dbReference>
<dbReference type="InterPro" id="IPR018968">
    <property type="entry name" value="Phasin"/>
</dbReference>
<dbReference type="InterPro" id="IPR010127">
    <property type="entry name" value="Phasin_subfam-1"/>
</dbReference>
<accession>A0A1G9UIE5</accession>
<feature type="compositionally biased region" description="Low complexity" evidence="1">
    <location>
        <begin position="27"/>
        <end position="61"/>
    </location>
</feature>
<protein>
    <submittedName>
        <fullName evidence="3">Phasin family protein</fullName>
    </submittedName>
</protein>
<dbReference type="EMBL" id="FNHG01000015">
    <property type="protein sequence ID" value="SDM59701.1"/>
    <property type="molecule type" value="Genomic_DNA"/>
</dbReference>
<name>A0A1G9UIE5_9PROT</name>
<dbReference type="Proteomes" id="UP000199759">
    <property type="component" value="Unassembled WGS sequence"/>
</dbReference>
<feature type="region of interest" description="Disordered" evidence="1">
    <location>
        <begin position="27"/>
        <end position="104"/>
    </location>
</feature>
<gene>
    <name evidence="3" type="ORF">SAMN04488568_11538</name>
</gene>
<feature type="compositionally biased region" description="Low complexity" evidence="1">
    <location>
        <begin position="70"/>
        <end position="99"/>
    </location>
</feature>
<evidence type="ECO:0000313" key="3">
    <source>
        <dbReference type="EMBL" id="SDM59701.1"/>
    </source>
</evidence>
<dbReference type="STRING" id="144026.SAMN04488568_11538"/>
<proteinExistence type="predicted"/>
<dbReference type="RefSeq" id="WP_233342453.1">
    <property type="nucleotide sequence ID" value="NZ_FNHG01000015.1"/>
</dbReference>
<keyword evidence="4" id="KW-1185">Reference proteome</keyword>
<sequence length="247" mass="25200">MTDTNTKTTRTTAIAAEAKAPVVVAAAPKAAKPAVVEKPAAPAKPLATKPAARTKPAAKSQAAKKKTGVSKPAAAKTPKLAASKPAAPAKQKPATSKPAVKAQTKTSTLMNNTIESMTAATNDSFKEGVEKTLSAVNEATAFHKDTVEAVIASATVTGKGLETAGSNAAAYAKTAMEEGVAATKALSSAKSLQEIFEIQSNYAKSAMGSYLAELNKTTELFSGLVKDGAKPLNTRFAAVAELAQSQR</sequence>
<organism evidence="3 4">
    <name type="scientific">Maricaulis salignorans</name>
    <dbReference type="NCBI Taxonomy" id="144026"/>
    <lineage>
        <taxon>Bacteria</taxon>
        <taxon>Pseudomonadati</taxon>
        <taxon>Pseudomonadota</taxon>
        <taxon>Alphaproteobacteria</taxon>
        <taxon>Maricaulales</taxon>
        <taxon>Maricaulaceae</taxon>
        <taxon>Maricaulis</taxon>
    </lineage>
</organism>
<evidence type="ECO:0000259" key="2">
    <source>
        <dbReference type="Pfam" id="PF09361"/>
    </source>
</evidence>
<evidence type="ECO:0000313" key="4">
    <source>
        <dbReference type="Proteomes" id="UP000199759"/>
    </source>
</evidence>
<feature type="domain" description="Phasin" evidence="2">
    <location>
        <begin position="138"/>
        <end position="236"/>
    </location>
</feature>
<dbReference type="AlphaFoldDB" id="A0A1G9UIE5"/>
<reference evidence="3 4" key="1">
    <citation type="submission" date="2016-10" db="EMBL/GenBank/DDBJ databases">
        <authorList>
            <person name="de Groot N.N."/>
        </authorList>
    </citation>
    <scope>NUCLEOTIDE SEQUENCE [LARGE SCALE GENOMIC DNA]</scope>
    <source>
        <strain evidence="3 4">DSM 16077</strain>
    </source>
</reference>
<dbReference type="Pfam" id="PF09361">
    <property type="entry name" value="Phasin_2"/>
    <property type="match status" value="1"/>
</dbReference>
<evidence type="ECO:0000256" key="1">
    <source>
        <dbReference type="SAM" id="MobiDB-lite"/>
    </source>
</evidence>